<evidence type="ECO:0000313" key="5">
    <source>
        <dbReference type="Proteomes" id="UP001159427"/>
    </source>
</evidence>
<comment type="caution">
    <text evidence="4">The sequence shown here is derived from an EMBL/GenBank/DDBJ whole genome shotgun (WGS) entry which is preliminary data.</text>
</comment>
<feature type="non-terminal residue" evidence="4">
    <location>
        <position position="1"/>
    </location>
</feature>
<evidence type="ECO:0000259" key="3">
    <source>
        <dbReference type="PROSITE" id="PS51228"/>
    </source>
</evidence>
<proteinExistence type="predicted"/>
<dbReference type="EMBL" id="CALNXI010000062">
    <property type="protein sequence ID" value="CAH3017401.1"/>
    <property type="molecule type" value="Genomic_DNA"/>
</dbReference>
<keyword evidence="1" id="KW-0446">Lipid-binding</keyword>
<dbReference type="InterPro" id="IPR000582">
    <property type="entry name" value="Acyl-CoA-binding_protein"/>
</dbReference>
<dbReference type="PANTHER" id="PTHR23310:SF77">
    <property type="entry name" value="LD25952P"/>
    <property type="match status" value="1"/>
</dbReference>
<evidence type="ECO:0000313" key="4">
    <source>
        <dbReference type="EMBL" id="CAH3017401.1"/>
    </source>
</evidence>
<dbReference type="PROSITE" id="PS51228">
    <property type="entry name" value="ACB_2"/>
    <property type="match status" value="1"/>
</dbReference>
<dbReference type="SUPFAM" id="SSF47027">
    <property type="entry name" value="Acyl-CoA binding protein"/>
    <property type="match status" value="1"/>
</dbReference>
<dbReference type="Proteomes" id="UP001159427">
    <property type="component" value="Unassembled WGS sequence"/>
</dbReference>
<evidence type="ECO:0000256" key="2">
    <source>
        <dbReference type="SAM" id="Phobius"/>
    </source>
</evidence>
<feature type="transmembrane region" description="Helical" evidence="2">
    <location>
        <begin position="47"/>
        <end position="68"/>
    </location>
</feature>
<keyword evidence="2" id="KW-0812">Transmembrane</keyword>
<protein>
    <recommendedName>
        <fullName evidence="3">ACB domain-containing protein</fullName>
    </recommendedName>
</protein>
<feature type="transmembrane region" description="Helical" evidence="2">
    <location>
        <begin position="80"/>
        <end position="102"/>
    </location>
</feature>
<dbReference type="InterPro" id="IPR035984">
    <property type="entry name" value="Acyl-CoA-binding_sf"/>
</dbReference>
<gene>
    <name evidence="4" type="ORF">PEVE_00037606</name>
</gene>
<keyword evidence="2" id="KW-1133">Transmembrane helix</keyword>
<feature type="domain" description="ACB" evidence="3">
    <location>
        <begin position="19"/>
        <end position="133"/>
    </location>
</feature>
<sequence>REVTETRDLSNAVNMAGPVEARFDAAVNVVRSMPKKGINNLFESKPLFVYCLCIQVKITMILIVCIKLKKIHILHLFGSGSFLLSGMWVSLLLIFFQFYAFYKQAKEGECCESKPGFWDVVKKAKWSEFADIT</sequence>
<dbReference type="InterPro" id="IPR014352">
    <property type="entry name" value="FERM/acyl-CoA-bd_prot_sf"/>
</dbReference>
<keyword evidence="5" id="KW-1185">Reference proteome</keyword>
<reference evidence="4 5" key="1">
    <citation type="submission" date="2022-05" db="EMBL/GenBank/DDBJ databases">
        <authorList>
            <consortium name="Genoscope - CEA"/>
            <person name="William W."/>
        </authorList>
    </citation>
    <scope>NUCLEOTIDE SEQUENCE [LARGE SCALE GENOMIC DNA]</scope>
</reference>
<name>A0ABN8LK50_9CNID</name>
<organism evidence="4 5">
    <name type="scientific">Porites evermanni</name>
    <dbReference type="NCBI Taxonomy" id="104178"/>
    <lineage>
        <taxon>Eukaryota</taxon>
        <taxon>Metazoa</taxon>
        <taxon>Cnidaria</taxon>
        <taxon>Anthozoa</taxon>
        <taxon>Hexacorallia</taxon>
        <taxon>Scleractinia</taxon>
        <taxon>Fungiina</taxon>
        <taxon>Poritidae</taxon>
        <taxon>Porites</taxon>
    </lineage>
</organism>
<evidence type="ECO:0000256" key="1">
    <source>
        <dbReference type="ARBA" id="ARBA00023121"/>
    </source>
</evidence>
<dbReference type="Pfam" id="PF00887">
    <property type="entry name" value="ACBP"/>
    <property type="match status" value="1"/>
</dbReference>
<dbReference type="PANTHER" id="PTHR23310">
    <property type="entry name" value="ACYL-COA-BINDING PROTEIN, ACBP"/>
    <property type="match status" value="1"/>
</dbReference>
<dbReference type="Gene3D" id="1.20.80.10">
    <property type="match status" value="1"/>
</dbReference>
<keyword evidence="2" id="KW-0472">Membrane</keyword>
<accession>A0ABN8LK50</accession>